<dbReference type="PANTHER" id="PTHR12035:SF125">
    <property type="entry name" value="SIALIC ACID-BINDING IG-LIKE LECTIN 5"/>
    <property type="match status" value="1"/>
</dbReference>
<dbReference type="Gene3D" id="2.60.40.10">
    <property type="entry name" value="Immunoglobulins"/>
    <property type="match status" value="1"/>
</dbReference>
<dbReference type="InterPro" id="IPR013783">
    <property type="entry name" value="Ig-like_fold"/>
</dbReference>
<keyword evidence="6" id="KW-1185">Reference proteome</keyword>
<reference evidence="5 6" key="1">
    <citation type="journal article" date="2020" name="G3 (Bethesda)">
        <title>Draft Genome of the Common Snapping Turtle, Chelydra serpentina, a Model for Phenotypic Plasticity in Reptiles.</title>
        <authorList>
            <person name="Das D."/>
            <person name="Singh S.K."/>
            <person name="Bierstedt J."/>
            <person name="Erickson A."/>
            <person name="Galli G.L.J."/>
            <person name="Crossley D.A. 2nd"/>
            <person name="Rhen T."/>
        </authorList>
    </citation>
    <scope>NUCLEOTIDE SEQUENCE [LARGE SCALE GENOMIC DNA]</scope>
    <source>
        <strain evidence="5">KW</strain>
    </source>
</reference>
<dbReference type="EMBL" id="JAHGAV010002281">
    <property type="protein sequence ID" value="KAG6921303.1"/>
    <property type="molecule type" value="Genomic_DNA"/>
</dbReference>
<comment type="caution">
    <text evidence="5">The sequence shown here is derived from an EMBL/GenBank/DDBJ whole genome shotgun (WGS) entry which is preliminary data.</text>
</comment>
<accession>A0A8T1RYF2</accession>
<dbReference type="GO" id="GO:0005886">
    <property type="term" value="C:plasma membrane"/>
    <property type="evidence" value="ECO:0007669"/>
    <property type="project" value="TreeGrafter"/>
</dbReference>
<evidence type="ECO:0000313" key="6">
    <source>
        <dbReference type="Proteomes" id="UP000765507"/>
    </source>
</evidence>
<feature type="non-terminal residue" evidence="5">
    <location>
        <position position="85"/>
    </location>
</feature>
<dbReference type="GO" id="GO:0007155">
    <property type="term" value="P:cell adhesion"/>
    <property type="evidence" value="ECO:0007669"/>
    <property type="project" value="TreeGrafter"/>
</dbReference>
<dbReference type="AlphaFoldDB" id="A0A8T1RYF2"/>
<organism evidence="5 6">
    <name type="scientific">Chelydra serpentina</name>
    <name type="common">Snapping turtle</name>
    <name type="synonym">Testudo serpentina</name>
    <dbReference type="NCBI Taxonomy" id="8475"/>
    <lineage>
        <taxon>Eukaryota</taxon>
        <taxon>Metazoa</taxon>
        <taxon>Chordata</taxon>
        <taxon>Craniata</taxon>
        <taxon>Vertebrata</taxon>
        <taxon>Euteleostomi</taxon>
        <taxon>Archelosauria</taxon>
        <taxon>Testudinata</taxon>
        <taxon>Testudines</taxon>
        <taxon>Cryptodira</taxon>
        <taxon>Durocryptodira</taxon>
        <taxon>Americhelydia</taxon>
        <taxon>Chelydroidea</taxon>
        <taxon>Chelydridae</taxon>
        <taxon>Chelydra</taxon>
    </lineage>
</organism>
<dbReference type="InterPro" id="IPR036179">
    <property type="entry name" value="Ig-like_dom_sf"/>
</dbReference>
<dbReference type="InterPro" id="IPR051036">
    <property type="entry name" value="SIGLEC"/>
</dbReference>
<sequence>RGLLQETQGRFWLVGDLTRGDCSLLISDARRTDAVRYFLRVERGTLRYYRSNPDGSDPILTISVPGLTEEPEIQISPARGLPGML</sequence>
<evidence type="ECO:0000256" key="1">
    <source>
        <dbReference type="ARBA" id="ARBA00004167"/>
    </source>
</evidence>
<dbReference type="OrthoDB" id="10012075at2759"/>
<dbReference type="SUPFAM" id="SSF48726">
    <property type="entry name" value="Immunoglobulin"/>
    <property type="match status" value="1"/>
</dbReference>
<comment type="subcellular location">
    <subcellularLocation>
        <location evidence="1">Membrane</location>
        <topology evidence="1">Single-pass membrane protein</topology>
    </subcellularLocation>
</comment>
<feature type="non-terminal residue" evidence="5">
    <location>
        <position position="1"/>
    </location>
</feature>
<evidence type="ECO:0000313" key="5">
    <source>
        <dbReference type="EMBL" id="KAG6921303.1"/>
    </source>
</evidence>
<keyword evidence="4" id="KW-0472">Membrane</keyword>
<evidence type="ECO:0000256" key="4">
    <source>
        <dbReference type="ARBA" id="ARBA00023136"/>
    </source>
</evidence>
<evidence type="ECO:0000256" key="2">
    <source>
        <dbReference type="ARBA" id="ARBA00022692"/>
    </source>
</evidence>
<keyword evidence="3" id="KW-1133">Transmembrane helix</keyword>
<proteinExistence type="predicted"/>
<dbReference type="Proteomes" id="UP000765507">
    <property type="component" value="Unassembled WGS sequence"/>
</dbReference>
<protein>
    <submittedName>
        <fullName evidence="5">CD33 molecule</fullName>
    </submittedName>
</protein>
<gene>
    <name evidence="5" type="ORF">G0U57_008580</name>
</gene>
<evidence type="ECO:0000256" key="3">
    <source>
        <dbReference type="ARBA" id="ARBA00022989"/>
    </source>
</evidence>
<dbReference type="GO" id="GO:0033691">
    <property type="term" value="F:sialic acid binding"/>
    <property type="evidence" value="ECO:0007669"/>
    <property type="project" value="TreeGrafter"/>
</dbReference>
<name>A0A8T1RYF2_CHESE</name>
<keyword evidence="2" id="KW-0812">Transmembrane</keyword>
<dbReference type="PANTHER" id="PTHR12035">
    <property type="entry name" value="SIALIC ACID BINDING IMMUNOGLOBULIN-LIKE LECTIN"/>
    <property type="match status" value="1"/>
</dbReference>